<evidence type="ECO:0000256" key="4">
    <source>
        <dbReference type="ARBA" id="ARBA00022801"/>
    </source>
</evidence>
<keyword evidence="3" id="KW-0547">Nucleotide-binding</keyword>
<proteinExistence type="predicted"/>
<dbReference type="Pfam" id="PF03412">
    <property type="entry name" value="Peptidase_C39"/>
    <property type="match status" value="1"/>
</dbReference>
<dbReference type="Gene3D" id="3.40.50.300">
    <property type="entry name" value="P-loop containing nucleotide triphosphate hydrolases"/>
    <property type="match status" value="1"/>
</dbReference>
<keyword evidence="2 8" id="KW-0812">Transmembrane</keyword>
<keyword evidence="6 8" id="KW-1133">Transmembrane helix</keyword>
<dbReference type="InterPro" id="IPR027417">
    <property type="entry name" value="P-loop_NTPase"/>
</dbReference>
<dbReference type="PANTHER" id="PTHR43394">
    <property type="entry name" value="ATP-DEPENDENT PERMEASE MDL1, MITOCHONDRIAL"/>
    <property type="match status" value="1"/>
</dbReference>
<feature type="transmembrane region" description="Helical" evidence="8">
    <location>
        <begin position="312"/>
        <end position="331"/>
    </location>
</feature>
<dbReference type="InterPro" id="IPR011527">
    <property type="entry name" value="ABC1_TM_dom"/>
</dbReference>
<dbReference type="InterPro" id="IPR039421">
    <property type="entry name" value="Type_1_exporter"/>
</dbReference>
<evidence type="ECO:0000256" key="3">
    <source>
        <dbReference type="ARBA" id="ARBA00022741"/>
    </source>
</evidence>
<organism evidence="12 13">
    <name type="scientific">Flavobacterium ranwuense</name>
    <dbReference type="NCBI Taxonomy" id="2541725"/>
    <lineage>
        <taxon>Bacteria</taxon>
        <taxon>Pseudomonadati</taxon>
        <taxon>Bacteroidota</taxon>
        <taxon>Flavobacteriia</taxon>
        <taxon>Flavobacteriales</taxon>
        <taxon>Flavobacteriaceae</taxon>
        <taxon>Flavobacterium</taxon>
    </lineage>
</organism>
<dbReference type="Gene3D" id="1.20.1560.10">
    <property type="entry name" value="ABC transporter type 1, transmembrane domain"/>
    <property type="match status" value="1"/>
</dbReference>
<dbReference type="CDD" id="cd02418">
    <property type="entry name" value="Peptidase_C39B"/>
    <property type="match status" value="1"/>
</dbReference>
<dbReference type="PROSITE" id="PS50893">
    <property type="entry name" value="ABC_TRANSPORTER_2"/>
    <property type="match status" value="1"/>
</dbReference>
<dbReference type="Pfam" id="PF00664">
    <property type="entry name" value="ABC_membrane"/>
    <property type="match status" value="1"/>
</dbReference>
<dbReference type="EMBL" id="SMLH01000004">
    <property type="protein sequence ID" value="TDE29431.1"/>
    <property type="molecule type" value="Genomic_DNA"/>
</dbReference>
<dbReference type="InterPro" id="IPR003593">
    <property type="entry name" value="AAA+_ATPase"/>
</dbReference>
<evidence type="ECO:0000256" key="1">
    <source>
        <dbReference type="ARBA" id="ARBA00004651"/>
    </source>
</evidence>
<dbReference type="Gene3D" id="3.90.70.10">
    <property type="entry name" value="Cysteine proteinases"/>
    <property type="match status" value="1"/>
</dbReference>
<feature type="transmembrane region" description="Helical" evidence="8">
    <location>
        <begin position="172"/>
        <end position="194"/>
    </location>
</feature>
<reference evidence="12 13" key="1">
    <citation type="submission" date="2019-03" db="EMBL/GenBank/DDBJ databases">
        <title>Novel species of Flavobacterium.</title>
        <authorList>
            <person name="Liu Q."/>
            <person name="Xin Y.-H."/>
        </authorList>
    </citation>
    <scope>NUCLEOTIDE SEQUENCE [LARGE SCALE GENOMIC DNA]</scope>
    <source>
        <strain evidence="12 13">LB2P22</strain>
    </source>
</reference>
<dbReference type="Proteomes" id="UP000294685">
    <property type="component" value="Unassembled WGS sequence"/>
</dbReference>
<feature type="domain" description="ABC transporter" evidence="9">
    <location>
        <begin position="489"/>
        <end position="724"/>
    </location>
</feature>
<keyword evidence="7 8" id="KW-0472">Membrane</keyword>
<evidence type="ECO:0000256" key="5">
    <source>
        <dbReference type="ARBA" id="ARBA00022840"/>
    </source>
</evidence>
<evidence type="ECO:0000256" key="8">
    <source>
        <dbReference type="SAM" id="Phobius"/>
    </source>
</evidence>
<keyword evidence="4" id="KW-0378">Hydrolase</keyword>
<dbReference type="PROSITE" id="PS50929">
    <property type="entry name" value="ABC_TM1F"/>
    <property type="match status" value="1"/>
</dbReference>
<dbReference type="PANTHER" id="PTHR43394:SF1">
    <property type="entry name" value="ATP-BINDING CASSETTE SUB-FAMILY B MEMBER 10, MITOCHONDRIAL"/>
    <property type="match status" value="1"/>
</dbReference>
<gene>
    <name evidence="12" type="ORF">E0I61_09760</name>
</gene>
<protein>
    <submittedName>
        <fullName evidence="12">Peptidase domain-containing ABC transporter</fullName>
    </submittedName>
</protein>
<feature type="transmembrane region" description="Helical" evidence="8">
    <location>
        <begin position="283"/>
        <end position="306"/>
    </location>
</feature>
<dbReference type="InterPro" id="IPR003439">
    <property type="entry name" value="ABC_transporter-like_ATP-bd"/>
</dbReference>
<comment type="subcellular location">
    <subcellularLocation>
        <location evidence="1">Cell membrane</location>
        <topology evidence="1">Multi-pass membrane protein</topology>
    </subcellularLocation>
</comment>
<evidence type="ECO:0000259" key="9">
    <source>
        <dbReference type="PROSITE" id="PS50893"/>
    </source>
</evidence>
<evidence type="ECO:0000256" key="6">
    <source>
        <dbReference type="ARBA" id="ARBA00022989"/>
    </source>
</evidence>
<dbReference type="SMART" id="SM00382">
    <property type="entry name" value="AAA"/>
    <property type="match status" value="1"/>
</dbReference>
<dbReference type="InterPro" id="IPR036640">
    <property type="entry name" value="ABC1_TM_sf"/>
</dbReference>
<keyword evidence="13" id="KW-1185">Reference proteome</keyword>
<dbReference type="CDD" id="cd18571">
    <property type="entry name" value="ABC_6TM_peptidase_like"/>
    <property type="match status" value="1"/>
</dbReference>
<dbReference type="Pfam" id="PF00005">
    <property type="entry name" value="ABC_tran"/>
    <property type="match status" value="1"/>
</dbReference>
<evidence type="ECO:0000259" key="11">
    <source>
        <dbReference type="PROSITE" id="PS50990"/>
    </source>
</evidence>
<feature type="transmembrane region" description="Helical" evidence="8">
    <location>
        <begin position="242"/>
        <end position="262"/>
    </location>
</feature>
<sequence>MKRFPHYLQNDYKDCGPTCLKIIAKHYGKTINIQALRNLSETTREGSNLLFLSDAAEKIGFRTLGAKLNLKRLDEAPLPCVLHWNKEHYVVLYKIKKGNYFISDPGFGLIEYNQQDFIKFWIGNNATETTEEGIALLLEPTPKFFQSEFDKEDKKGLGFGLLSQYVLRYKSFLMQLSIGLLASSLLQLIFPFLTQSIVDVGIQNQNIHFIYLILFAQLFLFAGRTGLELIRSWILLHLSTRINISLISDFFIKLMNLPISFFDVRMTGDIMQRINDHHRIERILTTSSLNVLFSVINMFIMGGVLAYYNLQIFFVFFAGSLLYFGWITLFLKRREALDYKRFSEVSQEQSKVMELINGMQEIKLHNAEKQKRWGWEYVQARLFRVSIKGLVLEQTQTIGSSVINELKNIFIIFLSAKLVIDGQITLGMMMAITSIVGSLDGPIMQLINFVRELQDAKISLARLSEIHNKEDETQQEVHQTHDIPKDCAIQIKDLSYRYLGSDIPVLKNLNLIIPAHKVTAIVGVSGSGKTTLMKLLLKFYEPNKGEINIGNTSLATIAQKSWRANIGAVMQEGFVFNDTIANNIAVGVDNINKERLVYAADVANIKDYISGLPLGYNTKIGSEGVGMSTGQKQRLLIARAVYKNPEMLFFDEATSALDANNEKEIMGKLDIFFKNKTVVVIAHRLSTVMNADQIVVLDKGKIIEMGNHSALVEQKGNYFELVRNQLQLGN</sequence>
<accession>A0ABY2DRP1</accession>
<feature type="transmembrane region" description="Helical" evidence="8">
    <location>
        <begin position="206"/>
        <end position="222"/>
    </location>
</feature>
<dbReference type="SUPFAM" id="SSF90123">
    <property type="entry name" value="ABC transporter transmembrane region"/>
    <property type="match status" value="1"/>
</dbReference>
<evidence type="ECO:0000256" key="7">
    <source>
        <dbReference type="ARBA" id="ARBA00023136"/>
    </source>
</evidence>
<name>A0ABY2DRP1_9FLAO</name>
<keyword evidence="5" id="KW-0067">ATP-binding</keyword>
<evidence type="ECO:0000256" key="2">
    <source>
        <dbReference type="ARBA" id="ARBA00022692"/>
    </source>
</evidence>
<dbReference type="PROSITE" id="PS50990">
    <property type="entry name" value="PEPTIDASE_C39"/>
    <property type="match status" value="1"/>
</dbReference>
<dbReference type="SUPFAM" id="SSF52540">
    <property type="entry name" value="P-loop containing nucleoside triphosphate hydrolases"/>
    <property type="match status" value="1"/>
</dbReference>
<comment type="caution">
    <text evidence="12">The sequence shown here is derived from an EMBL/GenBank/DDBJ whole genome shotgun (WGS) entry which is preliminary data.</text>
</comment>
<feature type="domain" description="ABC transmembrane type-1" evidence="10">
    <location>
        <begin position="178"/>
        <end position="455"/>
    </location>
</feature>
<evidence type="ECO:0000313" key="12">
    <source>
        <dbReference type="EMBL" id="TDE29431.1"/>
    </source>
</evidence>
<evidence type="ECO:0000313" key="13">
    <source>
        <dbReference type="Proteomes" id="UP000294685"/>
    </source>
</evidence>
<feature type="domain" description="Peptidase C39" evidence="11">
    <location>
        <begin position="9"/>
        <end position="128"/>
    </location>
</feature>
<dbReference type="InterPro" id="IPR005074">
    <property type="entry name" value="Peptidase_C39"/>
</dbReference>
<evidence type="ECO:0000259" key="10">
    <source>
        <dbReference type="PROSITE" id="PS50929"/>
    </source>
</evidence>
<dbReference type="RefSeq" id="WP_132071081.1">
    <property type="nucleotide sequence ID" value="NZ_SMLH01000004.1"/>
</dbReference>